<evidence type="ECO:0000313" key="2">
    <source>
        <dbReference type="EMBL" id="BDS13614.1"/>
    </source>
</evidence>
<dbReference type="RefSeq" id="WP_264788871.1">
    <property type="nucleotide sequence ID" value="NZ_AP026867.1"/>
</dbReference>
<feature type="transmembrane region" description="Helical" evidence="1">
    <location>
        <begin position="51"/>
        <end position="70"/>
    </location>
</feature>
<protein>
    <submittedName>
        <fullName evidence="2">Uncharacterized protein</fullName>
    </submittedName>
</protein>
<evidence type="ECO:0000313" key="3">
    <source>
        <dbReference type="Proteomes" id="UP001060919"/>
    </source>
</evidence>
<accession>A0A916DTW4</accession>
<feature type="transmembrane region" description="Helical" evidence="1">
    <location>
        <begin position="7"/>
        <end position="26"/>
    </location>
</feature>
<feature type="transmembrane region" description="Helical" evidence="1">
    <location>
        <begin position="82"/>
        <end position="103"/>
    </location>
</feature>
<keyword evidence="1" id="KW-0812">Transmembrane</keyword>
<feature type="transmembrane region" description="Helical" evidence="1">
    <location>
        <begin position="115"/>
        <end position="133"/>
    </location>
</feature>
<keyword evidence="1" id="KW-1133">Transmembrane helix</keyword>
<dbReference type="AlphaFoldDB" id="A0A916DTW4"/>
<evidence type="ECO:0000256" key="1">
    <source>
        <dbReference type="SAM" id="Phobius"/>
    </source>
</evidence>
<organism evidence="2 3">
    <name type="scientific">Aureispira anguillae</name>
    <dbReference type="NCBI Taxonomy" id="2864201"/>
    <lineage>
        <taxon>Bacteria</taxon>
        <taxon>Pseudomonadati</taxon>
        <taxon>Bacteroidota</taxon>
        <taxon>Saprospiria</taxon>
        <taxon>Saprospirales</taxon>
        <taxon>Saprospiraceae</taxon>
        <taxon>Aureispira</taxon>
    </lineage>
</organism>
<gene>
    <name evidence="2" type="ORF">AsAng_0043530</name>
</gene>
<dbReference type="Proteomes" id="UP001060919">
    <property type="component" value="Chromosome"/>
</dbReference>
<proteinExistence type="predicted"/>
<reference evidence="2" key="1">
    <citation type="submission" date="2022-09" db="EMBL/GenBank/DDBJ databases">
        <title>Aureispira anguillicida sp. nov., isolated from Leptocephalus of Japanese eel Anguilla japonica.</title>
        <authorList>
            <person name="Yuasa K."/>
            <person name="Mekata T."/>
            <person name="Ikunari K."/>
        </authorList>
    </citation>
    <scope>NUCLEOTIDE SEQUENCE</scope>
    <source>
        <strain evidence="2">EL160426</strain>
    </source>
</reference>
<dbReference type="KEGG" id="aup:AsAng_0043530"/>
<keyword evidence="1" id="KW-0472">Membrane</keyword>
<name>A0A916DTW4_9BACT</name>
<sequence>MKKQTRLVLVIAILLQIMSYFMPFLMRDTGYYFFSKGVDALFNDGIRWDNWHLYFAFFSPIIFFPIALILSSKTLSIRATKVWRGILFVFFVIPVFVTVGLVIERGVDLDERGLLGYLMWSVSILSVYVVFWYNGQDKITEEDAITKHLIDDN</sequence>
<keyword evidence="3" id="KW-1185">Reference proteome</keyword>
<dbReference type="EMBL" id="AP026867">
    <property type="protein sequence ID" value="BDS13614.1"/>
    <property type="molecule type" value="Genomic_DNA"/>
</dbReference>